<dbReference type="EMBL" id="QKLU01000004">
    <property type="protein sequence ID" value="PYF74063.1"/>
    <property type="molecule type" value="Genomic_DNA"/>
</dbReference>
<dbReference type="InterPro" id="IPR021994">
    <property type="entry name" value="DUF3592"/>
</dbReference>
<dbReference type="Pfam" id="PF12158">
    <property type="entry name" value="DUF3592"/>
    <property type="match status" value="1"/>
</dbReference>
<keyword evidence="1" id="KW-0472">Membrane</keyword>
<dbReference type="AlphaFoldDB" id="A0A318UDA4"/>
<dbReference type="RefSeq" id="WP_110830993.1">
    <property type="nucleotide sequence ID" value="NZ_QKLU01000004.1"/>
</dbReference>
<gene>
    <name evidence="3" type="ORF">B0O44_104234</name>
</gene>
<comment type="caution">
    <text evidence="3">The sequence shown here is derived from an EMBL/GenBank/DDBJ whole genome shotgun (WGS) entry which is preliminary data.</text>
</comment>
<protein>
    <submittedName>
        <fullName evidence="3">Uncharacterized protein DUF3592</fullName>
    </submittedName>
</protein>
<keyword evidence="1" id="KW-1133">Transmembrane helix</keyword>
<keyword evidence="1" id="KW-0812">Transmembrane</keyword>
<reference evidence="3 4" key="1">
    <citation type="submission" date="2018-06" db="EMBL/GenBank/DDBJ databases">
        <title>Genomic Encyclopedia of Archaeal and Bacterial Type Strains, Phase II (KMG-II): from individual species to whole genera.</title>
        <authorList>
            <person name="Goeker M."/>
        </authorList>
    </citation>
    <scope>NUCLEOTIDE SEQUENCE [LARGE SCALE GENOMIC DNA]</scope>
    <source>
        <strain evidence="3 4">DSM 27372</strain>
    </source>
</reference>
<name>A0A318UDA4_9SPHI</name>
<organism evidence="3 4">
    <name type="scientific">Pedobacter nutrimenti</name>
    <dbReference type="NCBI Taxonomy" id="1241337"/>
    <lineage>
        <taxon>Bacteria</taxon>
        <taxon>Pseudomonadati</taxon>
        <taxon>Bacteroidota</taxon>
        <taxon>Sphingobacteriia</taxon>
        <taxon>Sphingobacteriales</taxon>
        <taxon>Sphingobacteriaceae</taxon>
        <taxon>Pedobacter</taxon>
    </lineage>
</organism>
<dbReference type="Proteomes" id="UP000248198">
    <property type="component" value="Unassembled WGS sequence"/>
</dbReference>
<keyword evidence="4" id="KW-1185">Reference proteome</keyword>
<sequence>MENNFVVFAVIGLALILMYFIRYRKRKDYQLNAIKTTGVVVDVVVEFKGVGRFYYPIVSFTLNDGTWVREKYSDGSTPSLFKKGEQVELLYKSDDPASFMIVNDKSNYFDKILLAIGVIIILYSLFVFIR</sequence>
<proteinExistence type="predicted"/>
<evidence type="ECO:0000313" key="4">
    <source>
        <dbReference type="Proteomes" id="UP000248198"/>
    </source>
</evidence>
<feature type="domain" description="DUF3592" evidence="2">
    <location>
        <begin position="36"/>
        <end position="104"/>
    </location>
</feature>
<evidence type="ECO:0000256" key="1">
    <source>
        <dbReference type="SAM" id="Phobius"/>
    </source>
</evidence>
<accession>A0A318UDA4</accession>
<dbReference type="OrthoDB" id="681001at2"/>
<feature type="transmembrane region" description="Helical" evidence="1">
    <location>
        <begin position="108"/>
        <end position="129"/>
    </location>
</feature>
<evidence type="ECO:0000259" key="2">
    <source>
        <dbReference type="Pfam" id="PF12158"/>
    </source>
</evidence>
<feature type="transmembrane region" description="Helical" evidence="1">
    <location>
        <begin position="6"/>
        <end position="23"/>
    </location>
</feature>
<evidence type="ECO:0000313" key="3">
    <source>
        <dbReference type="EMBL" id="PYF74063.1"/>
    </source>
</evidence>